<gene>
    <name evidence="7" type="ORF">QP433_08715</name>
</gene>
<feature type="transmembrane region" description="Helical" evidence="6">
    <location>
        <begin position="319"/>
        <end position="337"/>
    </location>
</feature>
<dbReference type="PANTHER" id="PTHR43652:SF6">
    <property type="entry name" value="ARGININE REPRESSOR"/>
    <property type="match status" value="1"/>
</dbReference>
<evidence type="ECO:0000256" key="5">
    <source>
        <dbReference type="ARBA" id="ARBA00023136"/>
    </source>
</evidence>
<evidence type="ECO:0000256" key="1">
    <source>
        <dbReference type="ARBA" id="ARBA00004651"/>
    </source>
</evidence>
<feature type="transmembrane region" description="Helical" evidence="6">
    <location>
        <begin position="261"/>
        <end position="280"/>
    </location>
</feature>
<comment type="subcellular location">
    <subcellularLocation>
        <location evidence="1">Cell membrane</location>
        <topology evidence="1">Multi-pass membrane protein</topology>
    </subcellularLocation>
</comment>
<keyword evidence="4 6" id="KW-1133">Transmembrane helix</keyword>
<evidence type="ECO:0000256" key="4">
    <source>
        <dbReference type="ARBA" id="ARBA00022989"/>
    </source>
</evidence>
<evidence type="ECO:0000313" key="8">
    <source>
        <dbReference type="Proteomes" id="UP001229251"/>
    </source>
</evidence>
<evidence type="ECO:0000256" key="6">
    <source>
        <dbReference type="SAM" id="Phobius"/>
    </source>
</evidence>
<feature type="transmembrane region" description="Helical" evidence="6">
    <location>
        <begin position="421"/>
        <end position="441"/>
    </location>
</feature>
<feature type="transmembrane region" description="Helical" evidence="6">
    <location>
        <begin position="80"/>
        <end position="100"/>
    </location>
</feature>
<evidence type="ECO:0000256" key="2">
    <source>
        <dbReference type="ARBA" id="ARBA00022475"/>
    </source>
</evidence>
<keyword evidence="3 6" id="KW-0812">Transmembrane</keyword>
<evidence type="ECO:0000313" key="7">
    <source>
        <dbReference type="EMBL" id="MDK7188050.1"/>
    </source>
</evidence>
<feature type="transmembrane region" description="Helical" evidence="6">
    <location>
        <begin position="121"/>
        <end position="140"/>
    </location>
</feature>
<dbReference type="GO" id="GO:0005886">
    <property type="term" value="C:plasma membrane"/>
    <property type="evidence" value="ECO:0007669"/>
    <property type="project" value="UniProtKB-SubCell"/>
</dbReference>
<dbReference type="PANTHER" id="PTHR43652">
    <property type="entry name" value="BASIC AMINO ACID ANTIPORTER YFCC-RELATED"/>
    <property type="match status" value="1"/>
</dbReference>
<feature type="transmembrane region" description="Helical" evidence="6">
    <location>
        <begin position="477"/>
        <end position="496"/>
    </location>
</feature>
<feature type="transmembrane region" description="Helical" evidence="6">
    <location>
        <begin position="201"/>
        <end position="220"/>
    </location>
</feature>
<dbReference type="InterPro" id="IPR018385">
    <property type="entry name" value="C4_dicarb_anaerob_car-like"/>
</dbReference>
<reference evidence="7" key="1">
    <citation type="submission" date="2023-05" db="EMBL/GenBank/DDBJ databases">
        <title>Cataloging the Phylogenetic Diversity of Human Bladder Bacteria.</title>
        <authorList>
            <person name="Du J."/>
        </authorList>
    </citation>
    <scope>NUCLEOTIDE SEQUENCE</scope>
    <source>
        <strain evidence="7">UMB1231</strain>
    </source>
</reference>
<dbReference type="InterPro" id="IPR051679">
    <property type="entry name" value="DASS-Related_Transporters"/>
</dbReference>
<feature type="transmembrane region" description="Helical" evidence="6">
    <location>
        <begin position="447"/>
        <end position="465"/>
    </location>
</feature>
<keyword evidence="5 6" id="KW-0472">Membrane</keyword>
<feature type="transmembrane region" description="Helical" evidence="6">
    <location>
        <begin position="12"/>
        <end position="33"/>
    </location>
</feature>
<name>A0AAJ1Q5X6_9LACT</name>
<comment type="caution">
    <text evidence="7">The sequence shown here is derived from an EMBL/GenBank/DDBJ whole genome shotgun (WGS) entry which is preliminary data.</text>
</comment>
<evidence type="ECO:0000256" key="3">
    <source>
        <dbReference type="ARBA" id="ARBA00022692"/>
    </source>
</evidence>
<dbReference type="AlphaFoldDB" id="A0AAJ1Q5X6"/>
<dbReference type="Pfam" id="PF03606">
    <property type="entry name" value="DcuC"/>
    <property type="match status" value="1"/>
</dbReference>
<accession>A0AAJ1Q5X6</accession>
<sequence length="497" mass="53850">MSESSKRRHFKMPSSFSVLYILIVLLAILTWIIPAGQYQVNDAGQYIAGTYEVVNSNAQGLYDILMAPIHGLIGNDLTDGAIQVAFFILMVGGFLGVVNKTGALDQGIASVIKKNKGNERILIPILMILFGLGGSTYGMAEETVAFYPLIIPVMVSVGFDKLTAVAIVLVGSQVGCLASTVNPFATGVASDTAGISIADGIVWRLIFFVVMMAISIAYVYRYARKIEKDPSQSLVYQDYARDMEEFKVKEQTSTMTSKQKAVLSLFMLTFIIMIVSLIPWPDFGVTIFEDINNFLLGLPVIGGLFQHADPLGTWYFKEITMLFMAMSILIAFVYGMSEDEFLKEFMAGSCDMITVALVCGVSRGIQVIMNDGMITATVLHWGEVGLQGLSEQLFILLTYIFYLPMSFLIPGTSSLAGATMGLLAPLGEFVGVASHLVITAFQAASGVLNLITPTSAVIMGALSIAKIDLATWWKFMAKLVAAIIVLSAAILVIATYF</sequence>
<keyword evidence="2" id="KW-1003">Cell membrane</keyword>
<dbReference type="EMBL" id="JASOOE010000022">
    <property type="protein sequence ID" value="MDK7188050.1"/>
    <property type="molecule type" value="Genomic_DNA"/>
</dbReference>
<feature type="transmembrane region" description="Helical" evidence="6">
    <location>
        <begin position="389"/>
        <end position="409"/>
    </location>
</feature>
<dbReference type="Proteomes" id="UP001229251">
    <property type="component" value="Unassembled WGS sequence"/>
</dbReference>
<dbReference type="RefSeq" id="WP_285066480.1">
    <property type="nucleotide sequence ID" value="NZ_JASOOE010000022.1"/>
</dbReference>
<protein>
    <submittedName>
        <fullName evidence="7">YfcC family protein</fullName>
    </submittedName>
</protein>
<organism evidence="7 8">
    <name type="scientific">Facklamia hominis</name>
    <dbReference type="NCBI Taxonomy" id="178214"/>
    <lineage>
        <taxon>Bacteria</taxon>
        <taxon>Bacillati</taxon>
        <taxon>Bacillota</taxon>
        <taxon>Bacilli</taxon>
        <taxon>Lactobacillales</taxon>
        <taxon>Aerococcaceae</taxon>
        <taxon>Facklamia</taxon>
    </lineage>
</organism>
<proteinExistence type="predicted"/>